<dbReference type="PROSITE" id="PS50011">
    <property type="entry name" value="PROTEIN_KINASE_DOM"/>
    <property type="match status" value="1"/>
</dbReference>
<protein>
    <recommendedName>
        <fullName evidence="1">non-specific serine/threonine protein kinase</fullName>
        <ecNumber evidence="1">2.7.11.1</ecNumber>
    </recommendedName>
</protein>
<evidence type="ECO:0000256" key="2">
    <source>
        <dbReference type="ARBA" id="ARBA00022527"/>
    </source>
</evidence>
<feature type="compositionally biased region" description="Low complexity" evidence="11">
    <location>
        <begin position="2386"/>
        <end position="2402"/>
    </location>
</feature>
<dbReference type="InterPro" id="IPR050236">
    <property type="entry name" value="Ser_Thr_kinase_AGC"/>
</dbReference>
<dbReference type="SUPFAM" id="SSF56112">
    <property type="entry name" value="Protein kinase-like (PK-like)"/>
    <property type="match status" value="2"/>
</dbReference>
<feature type="compositionally biased region" description="Low complexity" evidence="11">
    <location>
        <begin position="1024"/>
        <end position="1040"/>
    </location>
</feature>
<feature type="region of interest" description="Disordered" evidence="11">
    <location>
        <begin position="2416"/>
        <end position="2437"/>
    </location>
</feature>
<dbReference type="GO" id="GO:0035556">
    <property type="term" value="P:intracellular signal transduction"/>
    <property type="evidence" value="ECO:0007669"/>
    <property type="project" value="TreeGrafter"/>
</dbReference>
<dbReference type="Gene3D" id="1.10.510.10">
    <property type="entry name" value="Transferase(Phosphotransferase) domain 1"/>
    <property type="match status" value="1"/>
</dbReference>
<keyword evidence="7 10" id="KW-0067">ATP-binding</keyword>
<dbReference type="Gene3D" id="3.30.200.20">
    <property type="entry name" value="Phosphorylase Kinase, domain 1"/>
    <property type="match status" value="1"/>
</dbReference>
<dbReference type="Pfam" id="PF00069">
    <property type="entry name" value="Pkinase"/>
    <property type="match status" value="2"/>
</dbReference>
<feature type="compositionally biased region" description="Polar residues" evidence="11">
    <location>
        <begin position="363"/>
        <end position="393"/>
    </location>
</feature>
<dbReference type="InterPro" id="IPR017441">
    <property type="entry name" value="Protein_kinase_ATP_BS"/>
</dbReference>
<comment type="catalytic activity">
    <reaction evidence="8">
        <text>L-threonyl-[protein] + ATP = O-phospho-L-threonyl-[protein] + ADP + H(+)</text>
        <dbReference type="Rhea" id="RHEA:46608"/>
        <dbReference type="Rhea" id="RHEA-COMP:11060"/>
        <dbReference type="Rhea" id="RHEA-COMP:11605"/>
        <dbReference type="ChEBI" id="CHEBI:15378"/>
        <dbReference type="ChEBI" id="CHEBI:30013"/>
        <dbReference type="ChEBI" id="CHEBI:30616"/>
        <dbReference type="ChEBI" id="CHEBI:61977"/>
        <dbReference type="ChEBI" id="CHEBI:456216"/>
        <dbReference type="EC" id="2.7.11.1"/>
    </reaction>
</comment>
<feature type="region of interest" description="Disordered" evidence="11">
    <location>
        <begin position="708"/>
        <end position="733"/>
    </location>
</feature>
<gene>
    <name evidence="13" type="ORF">GL50581_1932</name>
</gene>
<feature type="region of interest" description="Disordered" evidence="11">
    <location>
        <begin position="2007"/>
        <end position="2034"/>
    </location>
</feature>
<dbReference type="OrthoDB" id="10420006at2759"/>
<dbReference type="PANTHER" id="PTHR24356">
    <property type="entry name" value="SERINE/THREONINE-PROTEIN KINASE"/>
    <property type="match status" value="1"/>
</dbReference>
<name>C6LT39_GIAIB</name>
<dbReference type="PANTHER" id="PTHR24356:SF417">
    <property type="entry name" value="CELL CYCLE PROTEIN KINASE DBF2-RELATED"/>
    <property type="match status" value="1"/>
</dbReference>
<sequence length="2672" mass="294402">MTSELELDKDTEGRISMFSKFVEDSIQEMLAYLLSREQRLKEAQIGIFEHLIEEASQQLLSSEACTQYISQRPLLNDLSLELKVYESKSLNDAIQNGEALPRLNDDSEQMHKDRYLDIMNSLGLSDTQQISFTDFMNTIYIRESYLLRSRRSGISMDYFYLLKDIGSGAYASVHLVKHKFSGQLFALKKINKNKMKNLSDRIRLRIERCIMMRIRSSFIVGLHYAFYDDENIYFVMDYAAGGDMKSLLDIVGSVTEGWARRWFAEIVCAVLTLHGHIAHRGERHLDLHQNRPNAEVVNEIIADEARREAGSSVSSYSYSYSTCDSDSGSSDFDDLTSSVKTTSLSSHPTDSILFEIQAKASLRSGSAQPKNSMPLHSSVPLSESRQSTLSSLHNPKPNFRIPNLDINGLSASSASKSSPLPITSLHQVSFDKTFLKFAIPPIPPPVVDVKPMSLIEKSDLSSLIPPVPPIFPVKQFKQGIRSVAQKSMLSRMETAPTIDTDDSSSSSKPHQSSTCASLAKHHPPHPPLETPSGSVQQGPIGTSEHTTSTFTGLSFGLSQGPLWQTESEDCIEAAAPAENVEITEASFWDGRDTDSSFMLGSKTCAENSSQRSLPVPELPSLTVGRLMTINVPHLDAPKTIPLDYTNLQFPPGLATNLPKIPLHPPASEHCGLSDSTSRNLSFVGQAEPTVALPVANVLKNQQPAMKIATPQSPQPRMDTPLPQDLPPKPPVPSQNLPCDESKQLLDIFVHRDLKPLNFLFRDDGHILLADFGLAEQLPSVDEGASPLIEAVKVSEKQAGATKISSTRETSSLLVGEREIVGTVEYMAPEIFNAPAYGRSVDYWALGLILYELLTGEVAFVASSPDELVQLLAAIKTEEDYDKCVSRPDFISDEAWDLIHGLMAHPSKRYGCSGHLHELMDHPFFTRGYSRDHILNYQTPELQELIYAYKNYEEAKGIEHTNEPFQFDEDLLERLPVYPDEEFLYTLPTHWQPRINNDADLKLFNERELKICGIIATEDGQYHAESFSEPSSESTSTSSESMLLTPRSRDGNFSSHVIVRRSAHTTKKLREILRHVPVETYKKIRTQDGADGHRTHSCINPRTSNRDIGDNFIPSNMSSFSVDYPIDAALAPKDLSREMRSPISRFNYLTDRGGETTAPSLSNIILNMSTGLLNDHDCNFPNHIRHNSEDSDQDSENDVIYDQNVTDLYSLSSKTELIGLDSLGLGSSALSKVRTAHNLSVVAPHMVVTDDSDQTKTITTDEDDHLKTISQVSSKSSIAVPPPTLDDELLFISLVEIIFQLGMDLDIENADESIEKAVTGFKSFALLTIVADTHHNIPPCTFNIATQFLQNTSCPRDSKYVKDVNVCRDNSPSRQGQTHSIRPRGAAFNHISKSPASGHIFDEDDTQVGPTNIPSSGIIPFHDSCAPVAKQRLKNSSVSPASFDILSFRSVPLSVMRRNVDIKLIHIREKMLTLSNKYLPNLFAPSIESQKTALPIREDSAPSTSCALRENRYATNTTNGTLFNWRHYTGFVTSIPNAPYISLETQIGCALNAATSLVIHLPQLTLKSLECRASIFDSSQNINNISVDILSSPNISCMSHYNDQEPEPLDLHNTSLCSSRSSLVLQIESVSSSNSQPCNIPGLDDIHESSVTICSRALNDSCRQIIDTTGTESGQRSNSSIKFSSGAAIESSFLLPASLKGSFYRENTASLIELPTETLLRNLPKNQSHSVKALGYALSQTSSPNEFHNFADNEIQTEDTPESIGIFTQKTTTSSFERRSGQISALDSEAPPYLEECREATSKTASSDNTQGTCADCTAIPNSTENEERANSFSSDSTETRVTSCNTALVEEAIPEIEKLPKSNGSVEGPIKAALDTPDDQPKDLPTSGPTGFSVGSNASFNIAEEPPRPANPSLNRVTSDHIISDSSSFRPSPLSVVIPPKRFPENFGSTYIHLGRPKQDEASEISSVPAPSLQISMPKIVPPDQLQGVPRINSNRDRRYKMHVSFSRRMNTTQDPSCLQEQSDKSSPAVSESISTQLSIPSCPAVQPAPIIIPPKQLSNPPNITSVPLSLKKLSYNQPPLITQIASLPFPVANSTNSTSSRPKGTQLFPVFTGKIPDIMPIPPLSAQSGAAFSNKKEDSDHSQSDYNSMESNEESYYYYSESSPEDTENVHSEHASSTTIIDLDMKYENNLTEESGTCKDNHIVKHIQIDDARRDRQSTSITPVHIPSVFPLNRDSIASPPTYGEKAPYSTDFQRLRPIPLLPQTPSSDSNISLAFPQLGYDHKDFYSLSKSSLSQNSTTTTGFRTSVKTPIGACNTEDSSAQRGVRHAVSNSSILRNFNFHSTLRQNKSVDFDGKHLSKLGHTVITADYLENRQPRLSHVDNQSSTSSTSEETETVVSSELFSKSRYSSKQSLGSAGSKLCDEQNKSQPTIPAKDRVSFSGRDTIVEFPHTEGEGHSIIICQNDNSSNLACTQMNDDPILDKLTNSLCKQNHLSVSAKDVVSCSSQDEATTLVKTPLAVSKSQGGNMLPSNTTKLPSNLSQSKFDLPAKNQSVGRESLSARNNIDLRGREKKHFGDLYGSNAFKPRSRAQSKTPHFAAKHEPMTSSLEMADFLGLEFVASEDTQYTNKSLRSNRSFVRALEMVPQSNRYSQSTIDCHSSEITITAPSEVK</sequence>
<feature type="region of interest" description="Disordered" evidence="11">
    <location>
        <begin position="2377"/>
        <end position="2403"/>
    </location>
</feature>
<feature type="binding site" evidence="10">
    <location>
        <position position="188"/>
    </location>
    <ligand>
        <name>ATP</name>
        <dbReference type="ChEBI" id="CHEBI:30616"/>
    </ligand>
</feature>
<dbReference type="InterPro" id="IPR011009">
    <property type="entry name" value="Kinase-like_dom_sf"/>
</dbReference>
<feature type="region of interest" description="Disordered" evidence="11">
    <location>
        <begin position="1859"/>
        <end position="1917"/>
    </location>
</feature>
<evidence type="ECO:0000256" key="1">
    <source>
        <dbReference type="ARBA" id="ARBA00012513"/>
    </source>
</evidence>
<evidence type="ECO:0000313" key="14">
    <source>
        <dbReference type="Proteomes" id="UP000002488"/>
    </source>
</evidence>
<proteinExistence type="predicted"/>
<accession>C6LT39</accession>
<feature type="domain" description="Protein kinase" evidence="12">
    <location>
        <begin position="159"/>
        <end position="924"/>
    </location>
</feature>
<dbReference type="SMART" id="SM00220">
    <property type="entry name" value="S_TKc"/>
    <property type="match status" value="1"/>
</dbReference>
<evidence type="ECO:0000256" key="3">
    <source>
        <dbReference type="ARBA" id="ARBA00022553"/>
    </source>
</evidence>
<evidence type="ECO:0000256" key="10">
    <source>
        <dbReference type="PROSITE-ProRule" id="PRU10141"/>
    </source>
</evidence>
<evidence type="ECO:0000256" key="4">
    <source>
        <dbReference type="ARBA" id="ARBA00022679"/>
    </source>
</evidence>
<keyword evidence="3" id="KW-0597">Phosphoprotein</keyword>
<feature type="compositionally biased region" description="Polar residues" evidence="11">
    <location>
        <begin position="1801"/>
        <end position="1812"/>
    </location>
</feature>
<comment type="caution">
    <text evidence="13">The sequence shown here is derived from an EMBL/GenBank/DDBJ whole genome shotgun (WGS) entry which is preliminary data.</text>
</comment>
<dbReference type="GO" id="GO:0004674">
    <property type="term" value="F:protein serine/threonine kinase activity"/>
    <property type="evidence" value="ECO:0007669"/>
    <property type="project" value="UniProtKB-KW"/>
</dbReference>
<feature type="region of interest" description="Disordered" evidence="11">
    <location>
        <begin position="487"/>
        <end position="551"/>
    </location>
</feature>
<dbReference type="PROSITE" id="PS00107">
    <property type="entry name" value="PROTEIN_KINASE_ATP"/>
    <property type="match status" value="1"/>
</dbReference>
<evidence type="ECO:0000256" key="7">
    <source>
        <dbReference type="ARBA" id="ARBA00022840"/>
    </source>
</evidence>
<dbReference type="EC" id="2.7.11.1" evidence="1"/>
<evidence type="ECO:0000313" key="13">
    <source>
        <dbReference type="EMBL" id="EET00813.1"/>
    </source>
</evidence>
<keyword evidence="6" id="KW-0418">Kinase</keyword>
<feature type="region of interest" description="Disordered" evidence="11">
    <location>
        <begin position="326"/>
        <end position="345"/>
    </location>
</feature>
<evidence type="ECO:0000259" key="12">
    <source>
        <dbReference type="PROSITE" id="PS50011"/>
    </source>
</evidence>
<feature type="compositionally biased region" description="Polar residues" evidence="11">
    <location>
        <begin position="531"/>
        <end position="551"/>
    </location>
</feature>
<organism evidence="13 14">
    <name type="scientific">Giardia intestinalis (strain ATCC 50581 / GS clone H7)</name>
    <name type="common">Giardia lamblia</name>
    <dbReference type="NCBI Taxonomy" id="598745"/>
    <lineage>
        <taxon>Eukaryota</taxon>
        <taxon>Metamonada</taxon>
        <taxon>Diplomonadida</taxon>
        <taxon>Hexamitidae</taxon>
        <taxon>Giardiinae</taxon>
        <taxon>Giardia</taxon>
    </lineage>
</organism>
<feature type="compositionally biased region" description="Polar residues" evidence="11">
    <location>
        <begin position="2008"/>
        <end position="2034"/>
    </location>
</feature>
<feature type="region of interest" description="Disordered" evidence="11">
    <location>
        <begin position="1022"/>
        <end position="1048"/>
    </location>
</feature>
<feature type="compositionally biased region" description="Polar residues" evidence="11">
    <location>
        <begin position="1830"/>
        <end position="1839"/>
    </location>
</feature>
<dbReference type="Proteomes" id="UP000002488">
    <property type="component" value="Unassembled WGS sequence"/>
</dbReference>
<feature type="compositionally biased region" description="Polar residues" evidence="11">
    <location>
        <begin position="1887"/>
        <end position="1900"/>
    </location>
</feature>
<evidence type="ECO:0000256" key="5">
    <source>
        <dbReference type="ARBA" id="ARBA00022741"/>
    </source>
</evidence>
<dbReference type="PROSITE" id="PS00108">
    <property type="entry name" value="PROTEIN_KINASE_ST"/>
    <property type="match status" value="1"/>
</dbReference>
<dbReference type="EMBL" id="ACGJ01002231">
    <property type="protein sequence ID" value="EET00813.1"/>
    <property type="molecule type" value="Genomic_DNA"/>
</dbReference>
<feature type="region of interest" description="Disordered" evidence="11">
    <location>
        <begin position="2123"/>
        <end position="2177"/>
    </location>
</feature>
<dbReference type="OMA" id="RIERCIM"/>
<comment type="catalytic activity">
    <reaction evidence="9">
        <text>L-seryl-[protein] + ATP = O-phospho-L-seryl-[protein] + ADP + H(+)</text>
        <dbReference type="Rhea" id="RHEA:17989"/>
        <dbReference type="Rhea" id="RHEA-COMP:9863"/>
        <dbReference type="Rhea" id="RHEA-COMP:11604"/>
        <dbReference type="ChEBI" id="CHEBI:15378"/>
        <dbReference type="ChEBI" id="CHEBI:29999"/>
        <dbReference type="ChEBI" id="CHEBI:30616"/>
        <dbReference type="ChEBI" id="CHEBI:83421"/>
        <dbReference type="ChEBI" id="CHEBI:456216"/>
        <dbReference type="EC" id="2.7.11.1"/>
    </reaction>
</comment>
<dbReference type="GO" id="GO:0005524">
    <property type="term" value="F:ATP binding"/>
    <property type="evidence" value="ECO:0007669"/>
    <property type="project" value="UniProtKB-UniRule"/>
</dbReference>
<dbReference type="VEuPathDB" id="GiardiaDB:GL50581_1932"/>
<dbReference type="InterPro" id="IPR000719">
    <property type="entry name" value="Prot_kinase_dom"/>
</dbReference>
<evidence type="ECO:0000256" key="6">
    <source>
        <dbReference type="ARBA" id="ARBA00022777"/>
    </source>
</evidence>
<keyword evidence="5 10" id="KW-0547">Nucleotide-binding</keyword>
<evidence type="ECO:0000256" key="11">
    <source>
        <dbReference type="SAM" id="MobiDB-lite"/>
    </source>
</evidence>
<keyword evidence="2" id="KW-0723">Serine/threonine-protein kinase</keyword>
<feature type="compositionally biased region" description="Low complexity" evidence="11">
    <location>
        <begin position="2145"/>
        <end position="2163"/>
    </location>
</feature>
<feature type="compositionally biased region" description="Basic and acidic residues" evidence="11">
    <location>
        <begin position="2135"/>
        <end position="2144"/>
    </location>
</feature>
<feature type="region of interest" description="Disordered" evidence="11">
    <location>
        <begin position="363"/>
        <end position="396"/>
    </location>
</feature>
<feature type="compositionally biased region" description="Low complexity" evidence="11">
    <location>
        <begin position="503"/>
        <end position="514"/>
    </location>
</feature>
<reference evidence="13 14" key="1">
    <citation type="journal article" date="2009" name="PLoS Pathog.">
        <title>Draft genome sequencing of giardia intestinalis assemblage B isolate GS: is human giardiasis caused by two different species?</title>
        <authorList>
            <person name="Franzen O."/>
            <person name="Jerlstrom-Hultqvist J."/>
            <person name="Castro E."/>
            <person name="Sherwood E."/>
            <person name="Ankarklev J."/>
            <person name="Reiner D.S."/>
            <person name="Palm D."/>
            <person name="Andersson J.O."/>
            <person name="Andersson B."/>
            <person name="Svard S.G."/>
        </authorList>
    </citation>
    <scope>NUCLEOTIDE SEQUENCE [LARGE SCALE GENOMIC DNA]</scope>
    <source>
        <strain evidence="14">ATCC 50581 / GS clone H7</strain>
    </source>
</reference>
<evidence type="ECO:0000256" key="9">
    <source>
        <dbReference type="ARBA" id="ARBA00048679"/>
    </source>
</evidence>
<keyword evidence="4" id="KW-0808">Transferase</keyword>
<evidence type="ECO:0000256" key="8">
    <source>
        <dbReference type="ARBA" id="ARBA00047899"/>
    </source>
</evidence>
<feature type="region of interest" description="Disordered" evidence="11">
    <location>
        <begin position="1785"/>
        <end position="1839"/>
    </location>
</feature>
<feature type="compositionally biased region" description="Pro residues" evidence="11">
    <location>
        <begin position="723"/>
        <end position="732"/>
    </location>
</feature>
<dbReference type="InterPro" id="IPR008271">
    <property type="entry name" value="Ser/Thr_kinase_AS"/>
</dbReference>